<organism evidence="6 7">
    <name type="scientific">Enterovibrio nigricans DSM 22720</name>
    <dbReference type="NCBI Taxonomy" id="1121868"/>
    <lineage>
        <taxon>Bacteria</taxon>
        <taxon>Pseudomonadati</taxon>
        <taxon>Pseudomonadota</taxon>
        <taxon>Gammaproteobacteria</taxon>
        <taxon>Vibrionales</taxon>
        <taxon>Vibrionaceae</taxon>
        <taxon>Enterovibrio</taxon>
    </lineage>
</organism>
<keyword evidence="3" id="KW-0804">Transcription</keyword>
<keyword evidence="7" id="KW-1185">Reference proteome</keyword>
<dbReference type="GO" id="GO:0043565">
    <property type="term" value="F:sequence-specific DNA binding"/>
    <property type="evidence" value="ECO:0007669"/>
    <property type="project" value="InterPro"/>
</dbReference>
<keyword evidence="4" id="KW-0472">Membrane</keyword>
<sequence>MGFILLCALATAIVGLRWSFDIALLRFLQPITGAFIPMAAWLCFARAHGNHSRPWRHLIGPLAVTICAFNHELWLNAVDILLVSLYLGYGSFLIASSFSIPAGVRISTIRNVVVAERTAGGLLLFSALIDGVLSYDFMVNNAEHVQLILSTSYLVLIPAIVFTVVIVSASVPSSVKHSQEETASSPTSTASLIGHIDAKNIVNKFDVLMKEKQAFLDPDLTLNRLARKLGIPARQISSAVNQIYGENISKVMNGYRIEFAKQLLISTNESITAIYLQSGFQTKSNFNREFLRITGISPSAFRQKGE</sequence>
<feature type="transmembrane region" description="Helical" evidence="4">
    <location>
        <begin position="147"/>
        <end position="169"/>
    </location>
</feature>
<feature type="transmembrane region" description="Helical" evidence="4">
    <location>
        <begin position="114"/>
        <end position="135"/>
    </location>
</feature>
<name>A0A1T4UTR1_9GAMM</name>
<reference evidence="7" key="1">
    <citation type="submission" date="2017-02" db="EMBL/GenBank/DDBJ databases">
        <authorList>
            <person name="Varghese N."/>
            <person name="Submissions S."/>
        </authorList>
    </citation>
    <scope>NUCLEOTIDE SEQUENCE [LARGE SCALE GENOMIC DNA]</scope>
    <source>
        <strain evidence="7">DSM 22720</strain>
    </source>
</reference>
<evidence type="ECO:0000313" key="6">
    <source>
        <dbReference type="EMBL" id="SKA56073.1"/>
    </source>
</evidence>
<feature type="domain" description="HTH araC/xylS-type" evidence="5">
    <location>
        <begin position="199"/>
        <end position="304"/>
    </location>
</feature>
<dbReference type="AlphaFoldDB" id="A0A1T4UTR1"/>
<dbReference type="InterPro" id="IPR018060">
    <property type="entry name" value="HTH_AraC"/>
</dbReference>
<feature type="transmembrane region" description="Helical" evidence="4">
    <location>
        <begin position="80"/>
        <end position="102"/>
    </location>
</feature>
<dbReference type="InterPro" id="IPR009057">
    <property type="entry name" value="Homeodomain-like_sf"/>
</dbReference>
<keyword evidence="4" id="KW-0812">Transmembrane</keyword>
<keyword evidence="4" id="KW-1133">Transmembrane helix</keyword>
<evidence type="ECO:0000256" key="2">
    <source>
        <dbReference type="ARBA" id="ARBA00023125"/>
    </source>
</evidence>
<dbReference type="GO" id="GO:0003700">
    <property type="term" value="F:DNA-binding transcription factor activity"/>
    <property type="evidence" value="ECO:0007669"/>
    <property type="project" value="InterPro"/>
</dbReference>
<evidence type="ECO:0000256" key="4">
    <source>
        <dbReference type="SAM" id="Phobius"/>
    </source>
</evidence>
<dbReference type="Pfam" id="PF12833">
    <property type="entry name" value="HTH_18"/>
    <property type="match status" value="1"/>
</dbReference>
<feature type="transmembrane region" description="Helical" evidence="4">
    <location>
        <begin position="57"/>
        <end position="74"/>
    </location>
</feature>
<dbReference type="PANTHER" id="PTHR43280:SF29">
    <property type="entry name" value="ARAC-FAMILY TRANSCRIPTIONAL REGULATOR"/>
    <property type="match status" value="1"/>
</dbReference>
<dbReference type="Proteomes" id="UP000190162">
    <property type="component" value="Unassembled WGS sequence"/>
</dbReference>
<dbReference type="Gene3D" id="1.10.10.60">
    <property type="entry name" value="Homeodomain-like"/>
    <property type="match status" value="1"/>
</dbReference>
<evidence type="ECO:0000313" key="7">
    <source>
        <dbReference type="Proteomes" id="UP000190162"/>
    </source>
</evidence>
<evidence type="ECO:0000259" key="5">
    <source>
        <dbReference type="PROSITE" id="PS01124"/>
    </source>
</evidence>
<dbReference type="PROSITE" id="PS01124">
    <property type="entry name" value="HTH_ARAC_FAMILY_2"/>
    <property type="match status" value="1"/>
</dbReference>
<dbReference type="SUPFAM" id="SSF46689">
    <property type="entry name" value="Homeodomain-like"/>
    <property type="match status" value="1"/>
</dbReference>
<evidence type="ECO:0000256" key="3">
    <source>
        <dbReference type="ARBA" id="ARBA00023163"/>
    </source>
</evidence>
<dbReference type="PANTHER" id="PTHR43280">
    <property type="entry name" value="ARAC-FAMILY TRANSCRIPTIONAL REGULATOR"/>
    <property type="match status" value="1"/>
</dbReference>
<dbReference type="EMBL" id="FUXU01000030">
    <property type="protein sequence ID" value="SKA56073.1"/>
    <property type="molecule type" value="Genomic_DNA"/>
</dbReference>
<feature type="transmembrane region" description="Helical" evidence="4">
    <location>
        <begin position="27"/>
        <end position="45"/>
    </location>
</feature>
<protein>
    <submittedName>
        <fullName evidence="6">AraC-type DNA-binding protein</fullName>
    </submittedName>
</protein>
<dbReference type="SMART" id="SM00342">
    <property type="entry name" value="HTH_ARAC"/>
    <property type="match status" value="1"/>
</dbReference>
<evidence type="ECO:0000256" key="1">
    <source>
        <dbReference type="ARBA" id="ARBA00023015"/>
    </source>
</evidence>
<proteinExistence type="predicted"/>
<accession>A0A1T4UTR1</accession>
<keyword evidence="1" id="KW-0805">Transcription regulation</keyword>
<keyword evidence="2 6" id="KW-0238">DNA-binding</keyword>
<gene>
    <name evidence="6" type="ORF">SAMN02745132_02508</name>
</gene>